<dbReference type="InterPro" id="IPR014784">
    <property type="entry name" value="Cu2_ascorb_mOase-like_C"/>
</dbReference>
<keyword evidence="4" id="KW-0472">Membrane</keyword>
<dbReference type="GO" id="GO:0005615">
    <property type="term" value="C:extracellular space"/>
    <property type="evidence" value="ECO:0007669"/>
    <property type="project" value="TreeGrafter"/>
</dbReference>
<reference evidence="8" key="1">
    <citation type="submission" date="2020-11" db="EMBL/GenBank/DDBJ databases">
        <authorList>
            <person name="Tran Van P."/>
        </authorList>
    </citation>
    <scope>NUCLEOTIDE SEQUENCE</scope>
</reference>
<evidence type="ECO:0000313" key="8">
    <source>
        <dbReference type="EMBL" id="CAD7651170.1"/>
    </source>
</evidence>
<protein>
    <recommendedName>
        <fullName evidence="7">DOMON domain-containing protein</fullName>
    </recommendedName>
</protein>
<keyword evidence="3" id="KW-0732">Signal</keyword>
<dbReference type="InterPro" id="IPR005018">
    <property type="entry name" value="DOMON_domain"/>
</dbReference>
<evidence type="ECO:0000256" key="1">
    <source>
        <dbReference type="ARBA" id="ARBA00004370"/>
    </source>
</evidence>
<accession>A0A7R9QNA2</accession>
<evidence type="ECO:0000256" key="3">
    <source>
        <dbReference type="ARBA" id="ARBA00022729"/>
    </source>
</evidence>
<evidence type="ECO:0000256" key="6">
    <source>
        <dbReference type="ARBA" id="ARBA00023180"/>
    </source>
</evidence>
<dbReference type="Gene3D" id="2.60.40.1210">
    <property type="entry name" value="Cellobiose dehydrogenase, cytochrome domain"/>
    <property type="match status" value="1"/>
</dbReference>
<dbReference type="GO" id="GO:0006589">
    <property type="term" value="P:octopamine biosynthetic process"/>
    <property type="evidence" value="ECO:0007669"/>
    <property type="project" value="TreeGrafter"/>
</dbReference>
<keyword evidence="9" id="KW-1185">Reference proteome</keyword>
<dbReference type="InterPro" id="IPR008977">
    <property type="entry name" value="PHM/PNGase_F_dom_sf"/>
</dbReference>
<evidence type="ECO:0000256" key="5">
    <source>
        <dbReference type="ARBA" id="ARBA00023157"/>
    </source>
</evidence>
<feature type="domain" description="DOMON" evidence="7">
    <location>
        <begin position="417"/>
        <end position="535"/>
    </location>
</feature>
<evidence type="ECO:0000256" key="2">
    <source>
        <dbReference type="ARBA" id="ARBA00010676"/>
    </source>
</evidence>
<dbReference type="InterPro" id="IPR028460">
    <property type="entry name" value="Tbh/DBH"/>
</dbReference>
<dbReference type="EMBL" id="CAJPVJ010004521">
    <property type="protein sequence ID" value="CAG2168688.1"/>
    <property type="molecule type" value="Genomic_DNA"/>
</dbReference>
<dbReference type="GO" id="GO:0042420">
    <property type="term" value="P:dopamine catabolic process"/>
    <property type="evidence" value="ECO:0007669"/>
    <property type="project" value="TreeGrafter"/>
</dbReference>
<dbReference type="InterPro" id="IPR000323">
    <property type="entry name" value="Cu2_ascorb_mOase_N"/>
</dbReference>
<comment type="subcellular location">
    <subcellularLocation>
        <location evidence="1">Membrane</location>
    </subcellularLocation>
</comment>
<evidence type="ECO:0000256" key="4">
    <source>
        <dbReference type="ARBA" id="ARBA00023136"/>
    </source>
</evidence>
<dbReference type="GO" id="GO:0030667">
    <property type="term" value="C:secretory granule membrane"/>
    <property type="evidence" value="ECO:0007669"/>
    <property type="project" value="TreeGrafter"/>
</dbReference>
<dbReference type="GO" id="GO:0005507">
    <property type="term" value="F:copper ion binding"/>
    <property type="evidence" value="ECO:0007669"/>
    <property type="project" value="InterPro"/>
</dbReference>
<comment type="similarity">
    <text evidence="2">Belongs to the copper type II ascorbate-dependent monooxygenase family.</text>
</comment>
<dbReference type="Pfam" id="PF03351">
    <property type="entry name" value="DOMON"/>
    <property type="match status" value="1"/>
</dbReference>
<dbReference type="SMART" id="SM00664">
    <property type="entry name" value="DoH"/>
    <property type="match status" value="1"/>
</dbReference>
<dbReference type="InterPro" id="IPR024548">
    <property type="entry name" value="Cu2_monoox_C"/>
</dbReference>
<dbReference type="Pfam" id="PF03712">
    <property type="entry name" value="Cu2_monoox_C"/>
    <property type="match status" value="2"/>
</dbReference>
<organism evidence="8">
    <name type="scientific">Oppiella nova</name>
    <dbReference type="NCBI Taxonomy" id="334625"/>
    <lineage>
        <taxon>Eukaryota</taxon>
        <taxon>Metazoa</taxon>
        <taxon>Ecdysozoa</taxon>
        <taxon>Arthropoda</taxon>
        <taxon>Chelicerata</taxon>
        <taxon>Arachnida</taxon>
        <taxon>Acari</taxon>
        <taxon>Acariformes</taxon>
        <taxon>Sarcoptiformes</taxon>
        <taxon>Oribatida</taxon>
        <taxon>Brachypylina</taxon>
        <taxon>Oppioidea</taxon>
        <taxon>Oppiidae</taxon>
        <taxon>Oppiella</taxon>
    </lineage>
</organism>
<name>A0A7R9QNA2_9ACAR</name>
<proteinExistence type="inferred from homology"/>
<dbReference type="InterPro" id="IPR036939">
    <property type="entry name" value="Cu2_ascorb_mOase_N_sf"/>
</dbReference>
<dbReference type="PANTHER" id="PTHR10157">
    <property type="entry name" value="DOPAMINE BETA HYDROXYLASE RELATED"/>
    <property type="match status" value="1"/>
</dbReference>
<sequence>MDTTKEALEVLFYYHNQKVKVHVVKFDPYLTHGNEAFTHHISLYSCIHPNPIMLEEYLNDEGSDCTDSAVMPKDLNHCFVPNLMWAVGAGSFNLPPDVAFPLGSPQEHTYVMLNIHYDNPENIAKVVDSSGIQVFYTKNHRKYEAFNMGIGSPLDNRIFIPPKQQHFHITGHCHTKCFENFMDPDGVKVFAIWPHAHLLATKLKVRHFRDQEELPWIEFDQNYDFNLQSFRVLNPMRKIKFGDQLTVECEYDSSAKNKTVLGGYGTSDEMCTAWLYYYPKMSKTKPCFSGLTDDNRRRVAGISSKSSLSASRLTDYLSSKQDWNQSILDKSYDIMLNITQRLECYWLKTGNEYEGLVGYPYIKQPYPSPHFWCTDTDIGFKILPEIDWFDCCVHYLSFVSSIDTNDWNYHLWLDPHEKYSLKWKVDSNNQSITFLCEVQTRGWIGFGLSPNGGMKSSDLIIAWIDDNTGITYFNDRFASEESVPQIDESEDWYLIDSVQNSTHTIIQFSRPLITCDRNKDRDITRDTTRLIYAFSDSDPKSVTDIKIHGHHQRGSRSVLLLSQPNSLESEPQEYDLKSLVLNVKNVAFSLGDDPSNTYLMLNIHYDNPDHIEGLVDSSGLELFYTKQYRKYEAFLMTIGSTFDYRMLIPPHQKHFHVNSHCHTKCFQKTMNENGITVFAVFLHMHYLGRRIKIRHFRGTRELPWLDFDHNYDFNLQPFRTLSPTVQIKSGDQLTVECDYDSSHRNTTTFGGLRTSDEMCLAFLYYYPKLSQTNVCVSGLTHQSIQRLADIDEDIEFGNDSELIDYIRAKSGWNETVIKQTNELILKSKQKLECFVFRTGLDLEFNELIGYPNVKQVYKPVKYDCKASVIQITSNTTHLNH</sequence>
<gene>
    <name evidence="8" type="ORF">ONB1V03_LOCUS8175</name>
</gene>
<dbReference type="FunFam" id="2.60.120.230:FF:000001">
    <property type="entry name" value="Monooxygenase, DBH-like 1"/>
    <property type="match status" value="2"/>
</dbReference>
<dbReference type="AlphaFoldDB" id="A0A7R9QNA2"/>
<dbReference type="Pfam" id="PF01082">
    <property type="entry name" value="Cu2_monooxygen"/>
    <property type="match status" value="1"/>
</dbReference>
<dbReference type="InterPro" id="IPR045266">
    <property type="entry name" value="DOH_DOMON"/>
</dbReference>
<evidence type="ECO:0000259" key="7">
    <source>
        <dbReference type="PROSITE" id="PS50836"/>
    </source>
</evidence>
<dbReference type="GO" id="GO:0042421">
    <property type="term" value="P:norepinephrine biosynthetic process"/>
    <property type="evidence" value="ECO:0007669"/>
    <property type="project" value="TreeGrafter"/>
</dbReference>
<dbReference type="SUPFAM" id="SSF49344">
    <property type="entry name" value="CBD9-like"/>
    <property type="match status" value="1"/>
</dbReference>
<evidence type="ECO:0000313" key="9">
    <source>
        <dbReference type="Proteomes" id="UP000728032"/>
    </source>
</evidence>
<dbReference type="Gene3D" id="2.60.120.310">
    <property type="entry name" value="Copper type II, ascorbate-dependent monooxygenase, N-terminal domain"/>
    <property type="match status" value="1"/>
</dbReference>
<dbReference type="Gene3D" id="2.60.120.230">
    <property type="match status" value="2"/>
</dbReference>
<dbReference type="SUPFAM" id="SSF49742">
    <property type="entry name" value="PHM/PNGase F"/>
    <property type="match status" value="4"/>
</dbReference>
<keyword evidence="5" id="KW-1015">Disulfide bond</keyword>
<dbReference type="OrthoDB" id="6481830at2759"/>
<dbReference type="GO" id="GO:0004500">
    <property type="term" value="F:dopamine beta-monooxygenase activity"/>
    <property type="evidence" value="ECO:0007669"/>
    <property type="project" value="InterPro"/>
</dbReference>
<dbReference type="PROSITE" id="PS50836">
    <property type="entry name" value="DOMON"/>
    <property type="match status" value="1"/>
</dbReference>
<dbReference type="PRINTS" id="PR00767">
    <property type="entry name" value="DBMONOXGNASE"/>
</dbReference>
<dbReference type="InterPro" id="IPR000945">
    <property type="entry name" value="DBH-like"/>
</dbReference>
<dbReference type="CDD" id="cd09631">
    <property type="entry name" value="DOMON_DOH"/>
    <property type="match status" value="1"/>
</dbReference>
<dbReference type="Proteomes" id="UP000728032">
    <property type="component" value="Unassembled WGS sequence"/>
</dbReference>
<dbReference type="FunFam" id="2.60.40.1210:FF:000001">
    <property type="entry name" value="Monooxygenase, DBH-like 1, like"/>
    <property type="match status" value="1"/>
</dbReference>
<dbReference type="PANTHER" id="PTHR10157:SF23">
    <property type="entry name" value="MOXD1 HOMOLOG 1"/>
    <property type="match status" value="1"/>
</dbReference>
<dbReference type="EMBL" id="OC919346">
    <property type="protein sequence ID" value="CAD7651170.1"/>
    <property type="molecule type" value="Genomic_DNA"/>
</dbReference>
<keyword evidence="6" id="KW-0325">Glycoprotein</keyword>